<keyword evidence="3" id="KW-0378">Hydrolase</keyword>
<dbReference type="RefSeq" id="WP_207250942.1">
    <property type="nucleotide sequence ID" value="NZ_JAFMPM010000006.1"/>
</dbReference>
<dbReference type="AlphaFoldDB" id="A0A8B0SMP5"/>
<keyword evidence="3" id="KW-0255">Endonuclease</keyword>
<dbReference type="SUPFAM" id="SSF52980">
    <property type="entry name" value="Restriction endonuclease-like"/>
    <property type="match status" value="1"/>
</dbReference>
<sequence length="191" mass="22041">MSTAEKLQQRYTYADYARWSADESWELIDGIAYAMAAPSRIHQEIVFELGRQVGNYLQGKSCRGYVAPFDVRLPRQNETDDKVDTVVQPDLTVICDRSKLDDKGCRGAPDWIVEVLSPATTLKDMHTKTRLYEQHGVREYWIVHPTERWVMVYTLDEAGKYSRPSVYGMDEPLALQVFPDLSIDWAFVEQI</sequence>
<dbReference type="InterPro" id="IPR012296">
    <property type="entry name" value="Nuclease_put_TT1808"/>
</dbReference>
<gene>
    <name evidence="3" type="ORF">J1836_002935</name>
    <name evidence="2" type="ORF">J1836_09890</name>
</gene>
<keyword evidence="4" id="KW-1185">Reference proteome</keyword>
<evidence type="ECO:0000313" key="3">
    <source>
        <dbReference type="EMBL" id="QTX11328.1"/>
    </source>
</evidence>
<evidence type="ECO:0000313" key="2">
    <source>
        <dbReference type="EMBL" id="MBO0613233.1"/>
    </source>
</evidence>
<reference evidence="2 4" key="1">
    <citation type="submission" date="2021-03" db="EMBL/GenBank/DDBJ databases">
        <title>Draft genome and methylome analysis of Thiotrix fructosivoruns ATCC 49748.</title>
        <authorList>
            <person name="Fomenkov A."/>
            <person name="Grabovich M.Y."/>
            <person name="Roberts R.J."/>
        </authorList>
    </citation>
    <scope>NUCLEOTIDE SEQUENCE [LARGE SCALE GENOMIC DNA]</scope>
    <source>
        <strain evidence="2 4">ATCC 49748</strain>
    </source>
</reference>
<dbReference type="GO" id="GO:0004519">
    <property type="term" value="F:endonuclease activity"/>
    <property type="evidence" value="ECO:0007669"/>
    <property type="project" value="UniProtKB-KW"/>
</dbReference>
<accession>A0A8B0SMP5</accession>
<reference evidence="3" key="2">
    <citation type="submission" date="2021-04" db="EMBL/GenBank/DDBJ databases">
        <title>Complete Genome and methylome analysis of Thiothrix fructosivorans ATCC 49748.</title>
        <authorList>
            <person name="Fomenkov A."/>
            <person name="Sun L."/>
            <person name="Vincze T."/>
            <person name="Grabovich M.Y."/>
            <person name="Roberts R.J."/>
        </authorList>
    </citation>
    <scope>NUCLEOTIDE SEQUENCE</scope>
    <source>
        <strain evidence="3">ATCC 49748</strain>
    </source>
</reference>
<proteinExistence type="predicted"/>
<dbReference type="Pfam" id="PF05685">
    <property type="entry name" value="Uma2"/>
    <property type="match status" value="1"/>
</dbReference>
<keyword evidence="3" id="KW-0540">Nuclease</keyword>
<dbReference type="PANTHER" id="PTHR36558:SF1">
    <property type="entry name" value="RESTRICTION ENDONUCLEASE DOMAIN-CONTAINING PROTEIN-RELATED"/>
    <property type="match status" value="1"/>
</dbReference>
<dbReference type="CDD" id="cd06260">
    <property type="entry name" value="DUF820-like"/>
    <property type="match status" value="1"/>
</dbReference>
<evidence type="ECO:0000259" key="1">
    <source>
        <dbReference type="Pfam" id="PF05685"/>
    </source>
</evidence>
<name>A0A8B0SMP5_9GAMM</name>
<dbReference type="EMBL" id="CP072748">
    <property type="protein sequence ID" value="QTX11328.1"/>
    <property type="molecule type" value="Genomic_DNA"/>
</dbReference>
<feature type="domain" description="Putative restriction endonuclease" evidence="1">
    <location>
        <begin position="14"/>
        <end position="185"/>
    </location>
</feature>
<dbReference type="PANTHER" id="PTHR36558">
    <property type="entry name" value="GLR1098 PROTEIN"/>
    <property type="match status" value="1"/>
</dbReference>
<protein>
    <submittedName>
        <fullName evidence="3">Uma2 family endonuclease</fullName>
    </submittedName>
</protein>
<evidence type="ECO:0000313" key="4">
    <source>
        <dbReference type="Proteomes" id="UP000664466"/>
    </source>
</evidence>
<dbReference type="InterPro" id="IPR008538">
    <property type="entry name" value="Uma2"/>
</dbReference>
<dbReference type="Gene3D" id="3.90.1570.10">
    <property type="entry name" value="tt1808, chain A"/>
    <property type="match status" value="1"/>
</dbReference>
<dbReference type="EMBL" id="JAFMPM010000006">
    <property type="protein sequence ID" value="MBO0613233.1"/>
    <property type="molecule type" value="Genomic_DNA"/>
</dbReference>
<organism evidence="3">
    <name type="scientific">Thiothrix fructosivorans</name>
    <dbReference type="NCBI Taxonomy" id="111770"/>
    <lineage>
        <taxon>Bacteria</taxon>
        <taxon>Pseudomonadati</taxon>
        <taxon>Pseudomonadota</taxon>
        <taxon>Gammaproteobacteria</taxon>
        <taxon>Thiotrichales</taxon>
        <taxon>Thiotrichaceae</taxon>
        <taxon>Thiothrix</taxon>
    </lineage>
</organism>
<dbReference type="InterPro" id="IPR011335">
    <property type="entry name" value="Restrct_endonuc-II-like"/>
</dbReference>
<dbReference type="Proteomes" id="UP000664466">
    <property type="component" value="Unassembled WGS sequence"/>
</dbReference>